<name>A0A8H4R2V2_9AGAR</name>
<dbReference type="AlphaFoldDB" id="A0A8H4R2V2"/>
<organism evidence="1 2">
    <name type="scientific">Agrocybe pediades</name>
    <dbReference type="NCBI Taxonomy" id="84607"/>
    <lineage>
        <taxon>Eukaryota</taxon>
        <taxon>Fungi</taxon>
        <taxon>Dikarya</taxon>
        <taxon>Basidiomycota</taxon>
        <taxon>Agaricomycotina</taxon>
        <taxon>Agaricomycetes</taxon>
        <taxon>Agaricomycetidae</taxon>
        <taxon>Agaricales</taxon>
        <taxon>Agaricineae</taxon>
        <taxon>Strophariaceae</taxon>
        <taxon>Agrocybe</taxon>
    </lineage>
</organism>
<comment type="caution">
    <text evidence="1">The sequence shown here is derived from an EMBL/GenBank/DDBJ whole genome shotgun (WGS) entry which is preliminary data.</text>
</comment>
<evidence type="ECO:0000313" key="2">
    <source>
        <dbReference type="Proteomes" id="UP000521872"/>
    </source>
</evidence>
<protein>
    <submittedName>
        <fullName evidence="1">Uncharacterized protein</fullName>
    </submittedName>
</protein>
<proteinExistence type="predicted"/>
<dbReference type="EMBL" id="JAACJL010000004">
    <property type="protein sequence ID" value="KAF4621751.1"/>
    <property type="molecule type" value="Genomic_DNA"/>
</dbReference>
<keyword evidence="2" id="KW-1185">Reference proteome</keyword>
<sequence>MAAIAFTNDLPDNLTGVRCDVLSETQRPLNQTNARAEVRVCSEAGEHSIVFKVVLQQRRSLLAYPPYVFYLERGGWMSSERMLMPSTQRRARNR</sequence>
<accession>A0A8H4R2V2</accession>
<reference evidence="1 2" key="1">
    <citation type="submission" date="2019-12" db="EMBL/GenBank/DDBJ databases">
        <authorList>
            <person name="Floudas D."/>
            <person name="Bentzer J."/>
            <person name="Ahren D."/>
            <person name="Johansson T."/>
            <person name="Persson P."/>
            <person name="Tunlid A."/>
        </authorList>
    </citation>
    <scope>NUCLEOTIDE SEQUENCE [LARGE SCALE GENOMIC DNA]</scope>
    <source>
        <strain evidence="1 2">CBS 102.39</strain>
    </source>
</reference>
<evidence type="ECO:0000313" key="1">
    <source>
        <dbReference type="EMBL" id="KAF4621751.1"/>
    </source>
</evidence>
<dbReference type="Proteomes" id="UP000521872">
    <property type="component" value="Unassembled WGS sequence"/>
</dbReference>
<gene>
    <name evidence="1" type="ORF">D9613_012133</name>
</gene>